<dbReference type="PROSITE" id="PS50030">
    <property type="entry name" value="UBA"/>
    <property type="match status" value="1"/>
</dbReference>
<keyword evidence="1" id="KW-0479">Metal-binding</keyword>
<dbReference type="SMART" id="SM00291">
    <property type="entry name" value="ZnF_ZZ"/>
    <property type="match status" value="1"/>
</dbReference>
<feature type="compositionally biased region" description="Polar residues" evidence="6">
    <location>
        <begin position="101"/>
        <end position="118"/>
    </location>
</feature>
<dbReference type="SUPFAM" id="SSF46934">
    <property type="entry name" value="UBA-like"/>
    <property type="match status" value="1"/>
</dbReference>
<evidence type="ECO:0000256" key="2">
    <source>
        <dbReference type="ARBA" id="ARBA00022771"/>
    </source>
</evidence>
<proteinExistence type="predicted"/>
<evidence type="ECO:0000256" key="1">
    <source>
        <dbReference type="ARBA" id="ARBA00022723"/>
    </source>
</evidence>
<dbReference type="Pfam" id="PF16577">
    <property type="entry name" value="UBA_5"/>
    <property type="match status" value="1"/>
</dbReference>
<feature type="compositionally biased region" description="Polar residues" evidence="6">
    <location>
        <begin position="430"/>
        <end position="461"/>
    </location>
</feature>
<evidence type="ECO:0000259" key="8">
    <source>
        <dbReference type="PROSITE" id="PS50135"/>
    </source>
</evidence>
<feature type="compositionally biased region" description="Low complexity" evidence="6">
    <location>
        <begin position="497"/>
        <end position="511"/>
    </location>
</feature>
<dbReference type="CDD" id="cd14320">
    <property type="entry name" value="UBA_SQSTM"/>
    <property type="match status" value="1"/>
</dbReference>
<dbReference type="Gene3D" id="3.30.60.90">
    <property type="match status" value="1"/>
</dbReference>
<dbReference type="Gene3D" id="1.10.8.10">
    <property type="entry name" value="DNA helicase RuvA subunit, C-terminal domain"/>
    <property type="match status" value="1"/>
</dbReference>
<feature type="region of interest" description="Disordered" evidence="6">
    <location>
        <begin position="101"/>
        <end position="125"/>
    </location>
</feature>
<evidence type="ECO:0000313" key="9">
    <source>
        <dbReference type="EnsemblMetazoa" id="GPAI014650-PA"/>
    </source>
</evidence>
<dbReference type="SUPFAM" id="SSF57850">
    <property type="entry name" value="RING/U-box"/>
    <property type="match status" value="1"/>
</dbReference>
<dbReference type="GO" id="GO:0035973">
    <property type="term" value="P:aggrephagy"/>
    <property type="evidence" value="ECO:0007669"/>
    <property type="project" value="TreeGrafter"/>
</dbReference>
<dbReference type="CDD" id="cd02340">
    <property type="entry name" value="ZZ_NBR1_like"/>
    <property type="match status" value="1"/>
</dbReference>
<reference evidence="9" key="2">
    <citation type="submission" date="2020-05" db="UniProtKB">
        <authorList>
            <consortium name="EnsemblMetazoa"/>
        </authorList>
    </citation>
    <scope>IDENTIFICATION</scope>
    <source>
        <strain evidence="9">IAEA</strain>
    </source>
</reference>
<dbReference type="GO" id="GO:0044753">
    <property type="term" value="C:amphisome"/>
    <property type="evidence" value="ECO:0007669"/>
    <property type="project" value="TreeGrafter"/>
</dbReference>
<dbReference type="GO" id="GO:0070530">
    <property type="term" value="F:K63-linked polyubiquitin modification-dependent protein binding"/>
    <property type="evidence" value="ECO:0007669"/>
    <property type="project" value="TreeGrafter"/>
</dbReference>
<feature type="region of interest" description="Disordered" evidence="6">
    <location>
        <begin position="352"/>
        <end position="380"/>
    </location>
</feature>
<feature type="region of interest" description="Disordered" evidence="6">
    <location>
        <begin position="196"/>
        <end position="215"/>
    </location>
</feature>
<dbReference type="VEuPathDB" id="VectorBase:GPAI014650"/>
<feature type="domain" description="ZZ-type" evidence="8">
    <location>
        <begin position="133"/>
        <end position="184"/>
    </location>
</feature>
<dbReference type="FunFam" id="3.30.60.90:FF:000016">
    <property type="entry name" value="Refractory to sigma P"/>
    <property type="match status" value="1"/>
</dbReference>
<dbReference type="GO" id="GO:0016235">
    <property type="term" value="C:aggresome"/>
    <property type="evidence" value="ECO:0007669"/>
    <property type="project" value="TreeGrafter"/>
</dbReference>
<evidence type="ECO:0000256" key="6">
    <source>
        <dbReference type="SAM" id="MobiDB-lite"/>
    </source>
</evidence>
<evidence type="ECO:0000313" key="10">
    <source>
        <dbReference type="Proteomes" id="UP000092445"/>
    </source>
</evidence>
<dbReference type="EnsemblMetazoa" id="GPAI014650-RA">
    <property type="protein sequence ID" value="GPAI014650-PA"/>
    <property type="gene ID" value="GPAI014650"/>
</dbReference>
<keyword evidence="10" id="KW-1185">Reference proteome</keyword>
<feature type="compositionally biased region" description="Basic residues" evidence="6">
    <location>
        <begin position="196"/>
        <end position="209"/>
    </location>
</feature>
<dbReference type="InterPro" id="IPR015940">
    <property type="entry name" value="UBA"/>
</dbReference>
<evidence type="ECO:0000256" key="3">
    <source>
        <dbReference type="ARBA" id="ARBA00022833"/>
    </source>
</evidence>
<organism evidence="9 10">
    <name type="scientific">Glossina pallidipes</name>
    <name type="common">Tsetse fly</name>
    <dbReference type="NCBI Taxonomy" id="7398"/>
    <lineage>
        <taxon>Eukaryota</taxon>
        <taxon>Metazoa</taxon>
        <taxon>Ecdysozoa</taxon>
        <taxon>Arthropoda</taxon>
        <taxon>Hexapoda</taxon>
        <taxon>Insecta</taxon>
        <taxon>Pterygota</taxon>
        <taxon>Neoptera</taxon>
        <taxon>Endopterygota</taxon>
        <taxon>Diptera</taxon>
        <taxon>Brachycera</taxon>
        <taxon>Muscomorpha</taxon>
        <taxon>Hippoboscoidea</taxon>
        <taxon>Glossinidae</taxon>
        <taxon>Glossina</taxon>
    </lineage>
</organism>
<dbReference type="InterPro" id="IPR033741">
    <property type="entry name" value="SQSTM_UBA"/>
</dbReference>
<dbReference type="PANTHER" id="PTHR15090">
    <property type="entry name" value="SEQUESTOSOME 1-RELATED"/>
    <property type="match status" value="1"/>
</dbReference>
<dbReference type="PROSITE" id="PS50135">
    <property type="entry name" value="ZF_ZZ_2"/>
    <property type="match status" value="1"/>
</dbReference>
<evidence type="ECO:0000256" key="4">
    <source>
        <dbReference type="ARBA" id="ARBA00023242"/>
    </source>
</evidence>
<dbReference type="PROSITE" id="PS01357">
    <property type="entry name" value="ZF_ZZ_1"/>
    <property type="match status" value="1"/>
</dbReference>
<feature type="domain" description="UBA" evidence="7">
    <location>
        <begin position="595"/>
        <end position="640"/>
    </location>
</feature>
<dbReference type="InterPro" id="IPR000433">
    <property type="entry name" value="Znf_ZZ"/>
</dbReference>
<feature type="compositionally biased region" description="Basic residues" evidence="6">
    <location>
        <begin position="249"/>
        <end position="258"/>
    </location>
</feature>
<sequence>MSSPDKFLKLTYKLQTGKDLHAYLKMPSPTFEYLKKEIEMYFFRERNLPACEIRTFWFDEQSDEIEIINQCDYDIFMAKFAKNPHLFVAPIKNLQESNKELNQTDAEAATSQDASNNVEGADGNDDPAEFVIHHRVECDNCLMSPIMGFRYKCVECDNYDLCQHCEAKHVHAEHMMIRMPNNECPNMVEAWITPHHRSSSGRKHSKRSKGNVNSGCPVGLGAAVINDNKFGEAKEAKDSGSENGTSSNGRRRRRRHQRHGIWTHIYDMMQDLAEGGTSGVAPSASGEKTDKQQQQQATAENIGVNAATMAATAHEAARTAAVKAAEIAAKVVHETAMQAARKAAVTTEFAADSSNQSFEASNKKANATNSTGEQGAPSAPAIPTIPLDAIAQFLDPHFMKTGIQILNNFSDMFSKMLDPLDEAAEDSGNIPHNLNSNDLTNDMPKNSTNSNNPSDVSSNKNDNNHNDTDAEKSMDEKIIENVQDKVLVDSNKPQDMDLSYGSSDSDNDSGSESFIKVDALALSKVDKQINVNDVTTTETDTDKKDEKSANEPMGESSVAVSADIANVSIIPNSIVDTTASTDITPTESFIEVTYHADERINYAVKAMMNMGFSNEGAWLTQLLESVQGNIPEALDLMSAAQRNAN</sequence>
<dbReference type="PANTHER" id="PTHR15090:SF0">
    <property type="entry name" value="SEQUESTOSOME-1"/>
    <property type="match status" value="1"/>
</dbReference>
<dbReference type="Pfam" id="PF00569">
    <property type="entry name" value="ZZ"/>
    <property type="match status" value="1"/>
</dbReference>
<dbReference type="InterPro" id="IPR043145">
    <property type="entry name" value="Znf_ZZ_sf"/>
</dbReference>
<dbReference type="GO" id="GO:0007032">
    <property type="term" value="P:endosome organization"/>
    <property type="evidence" value="ECO:0007669"/>
    <property type="project" value="TreeGrafter"/>
</dbReference>
<dbReference type="GO" id="GO:0008270">
    <property type="term" value="F:zinc ion binding"/>
    <property type="evidence" value="ECO:0007669"/>
    <property type="project" value="UniProtKB-KW"/>
</dbReference>
<name>A0A1A9ZH98_GLOPL</name>
<dbReference type="AlphaFoldDB" id="A0A1A9ZH98"/>
<keyword evidence="2 5" id="KW-0863">Zinc-finger</keyword>
<dbReference type="STRING" id="7398.A0A1A9ZH98"/>
<evidence type="ECO:0000259" key="7">
    <source>
        <dbReference type="PROSITE" id="PS50030"/>
    </source>
</evidence>
<accession>A0A1A9ZH98</accession>
<evidence type="ECO:0000256" key="5">
    <source>
        <dbReference type="PROSITE-ProRule" id="PRU00228"/>
    </source>
</evidence>
<feature type="region of interest" description="Disordered" evidence="6">
    <location>
        <begin position="533"/>
        <end position="557"/>
    </location>
</feature>
<evidence type="ECO:0008006" key="11">
    <source>
        <dbReference type="Google" id="ProtNLM"/>
    </source>
</evidence>
<dbReference type="InterPro" id="IPR009060">
    <property type="entry name" value="UBA-like_sf"/>
</dbReference>
<feature type="region of interest" description="Disordered" evidence="6">
    <location>
        <begin position="232"/>
        <end position="258"/>
    </location>
</feature>
<keyword evidence="3" id="KW-0862">Zinc</keyword>
<dbReference type="GO" id="GO:0005080">
    <property type="term" value="F:protein kinase C binding"/>
    <property type="evidence" value="ECO:0007669"/>
    <property type="project" value="TreeGrafter"/>
</dbReference>
<feature type="region of interest" description="Disordered" evidence="6">
    <location>
        <begin position="424"/>
        <end position="511"/>
    </location>
</feature>
<reference evidence="10" key="1">
    <citation type="submission" date="2014-03" db="EMBL/GenBank/DDBJ databases">
        <authorList>
            <person name="Aksoy S."/>
            <person name="Warren W."/>
            <person name="Wilson R.K."/>
        </authorList>
    </citation>
    <scope>NUCLEOTIDE SEQUENCE [LARGE SCALE GENOMIC DNA]</scope>
    <source>
        <strain evidence="10">IAEA</strain>
    </source>
</reference>
<protein>
    <recommendedName>
        <fullName evidence="11">ZZ-type domain-containing protein</fullName>
    </recommendedName>
</protein>
<dbReference type="GO" id="GO:0000423">
    <property type="term" value="P:mitophagy"/>
    <property type="evidence" value="ECO:0007669"/>
    <property type="project" value="TreeGrafter"/>
</dbReference>
<feature type="compositionally biased region" description="Basic and acidic residues" evidence="6">
    <location>
        <begin position="462"/>
        <end position="495"/>
    </location>
</feature>
<feature type="compositionally biased region" description="Polar residues" evidence="6">
    <location>
        <begin position="352"/>
        <end position="373"/>
    </location>
</feature>
<feature type="compositionally biased region" description="Basic and acidic residues" evidence="6">
    <location>
        <begin position="540"/>
        <end position="549"/>
    </location>
</feature>
<keyword evidence="4" id="KW-0539">Nucleus</keyword>
<dbReference type="InterPro" id="IPR052260">
    <property type="entry name" value="Autophagy_Rcpt_SigReg"/>
</dbReference>
<dbReference type="Proteomes" id="UP000092445">
    <property type="component" value="Unassembled WGS sequence"/>
</dbReference>
<feature type="region of interest" description="Disordered" evidence="6">
    <location>
        <begin position="274"/>
        <end position="298"/>
    </location>
</feature>